<evidence type="ECO:0000259" key="2">
    <source>
        <dbReference type="Pfam" id="PF03732"/>
    </source>
</evidence>
<sequence length="115" mass="13463">MAVKDRAHVPARVVALKKKEFCELKQDGKTVIEFLHEFNRLACYALEDVRSDDEKKEKFLEGLNDELSVQLIFGDYEDFQKLVDKAIRLEDKHRKMESKKRKLANASQFVLFDSV</sequence>
<dbReference type="Pfam" id="PF03732">
    <property type="entry name" value="Retrotrans_gag"/>
    <property type="match status" value="1"/>
</dbReference>
<feature type="coiled-coil region" evidence="1">
    <location>
        <begin position="79"/>
        <end position="106"/>
    </location>
</feature>
<accession>Q7F8Z6</accession>
<feature type="domain" description="Retrotransposon gag" evidence="2">
    <location>
        <begin position="8"/>
        <end position="65"/>
    </location>
</feature>
<evidence type="ECO:0000313" key="4">
    <source>
        <dbReference type="Proteomes" id="UP000000763"/>
    </source>
</evidence>
<dbReference type="Proteomes" id="UP000000763">
    <property type="component" value="Chromosome 4"/>
</dbReference>
<keyword evidence="1" id="KW-0175">Coiled coil</keyword>
<protein>
    <submittedName>
        <fullName evidence="3">OSJNBb0033P05.4 protein</fullName>
    </submittedName>
</protein>
<proteinExistence type="predicted"/>
<evidence type="ECO:0000313" key="3">
    <source>
        <dbReference type="EMBL" id="CAE05665.3"/>
    </source>
</evidence>
<reference evidence="4" key="2">
    <citation type="journal article" date="2008" name="Nucleic Acids Res.">
        <title>The rice annotation project database (RAP-DB): 2008 update.</title>
        <authorList>
            <consortium name="The rice annotation project (RAP)"/>
        </authorList>
    </citation>
    <scope>GENOME REANNOTATION</scope>
    <source>
        <strain evidence="4">cv. Nipponbare</strain>
    </source>
</reference>
<dbReference type="InterPro" id="IPR005162">
    <property type="entry name" value="Retrotrans_gag_dom"/>
</dbReference>
<reference evidence="4" key="1">
    <citation type="journal article" date="2005" name="Nature">
        <title>The map-based sequence of the rice genome.</title>
        <authorList>
            <consortium name="International rice genome sequencing project (IRGSP)"/>
            <person name="Matsumoto T."/>
            <person name="Wu J."/>
            <person name="Kanamori H."/>
            <person name="Katayose Y."/>
            <person name="Fujisawa M."/>
            <person name="Namiki N."/>
            <person name="Mizuno H."/>
            <person name="Yamamoto K."/>
            <person name="Antonio B.A."/>
            <person name="Baba T."/>
            <person name="Sakata K."/>
            <person name="Nagamura Y."/>
            <person name="Aoki H."/>
            <person name="Arikawa K."/>
            <person name="Arita K."/>
            <person name="Bito T."/>
            <person name="Chiden Y."/>
            <person name="Fujitsuka N."/>
            <person name="Fukunaka R."/>
            <person name="Hamada M."/>
            <person name="Harada C."/>
            <person name="Hayashi A."/>
            <person name="Hijishita S."/>
            <person name="Honda M."/>
            <person name="Hosokawa S."/>
            <person name="Ichikawa Y."/>
            <person name="Idonuma A."/>
            <person name="Iijima M."/>
            <person name="Ikeda M."/>
            <person name="Ikeno M."/>
            <person name="Ito K."/>
            <person name="Ito S."/>
            <person name="Ito T."/>
            <person name="Ito Y."/>
            <person name="Ito Y."/>
            <person name="Iwabuchi A."/>
            <person name="Kamiya K."/>
            <person name="Karasawa W."/>
            <person name="Kurita K."/>
            <person name="Katagiri S."/>
            <person name="Kikuta A."/>
            <person name="Kobayashi H."/>
            <person name="Kobayashi N."/>
            <person name="Machita K."/>
            <person name="Maehara T."/>
            <person name="Masukawa M."/>
            <person name="Mizubayashi T."/>
            <person name="Mukai Y."/>
            <person name="Nagasaki H."/>
            <person name="Nagata Y."/>
            <person name="Naito S."/>
            <person name="Nakashima M."/>
            <person name="Nakama Y."/>
            <person name="Nakamichi Y."/>
            <person name="Nakamura M."/>
            <person name="Meguro A."/>
            <person name="Negishi M."/>
            <person name="Ohta I."/>
            <person name="Ohta T."/>
            <person name="Okamoto M."/>
            <person name="Ono N."/>
            <person name="Saji S."/>
            <person name="Sakaguchi M."/>
            <person name="Sakai K."/>
            <person name="Shibata M."/>
            <person name="Shimokawa T."/>
            <person name="Song J."/>
            <person name="Takazaki Y."/>
            <person name="Terasawa K."/>
            <person name="Tsugane M."/>
            <person name="Tsuji K."/>
            <person name="Ueda S."/>
            <person name="Waki K."/>
            <person name="Yamagata H."/>
            <person name="Yamamoto M."/>
            <person name="Yamamoto S."/>
            <person name="Yamane H."/>
            <person name="Yoshiki S."/>
            <person name="Yoshihara R."/>
            <person name="Yukawa K."/>
            <person name="Zhong H."/>
            <person name="Yano M."/>
            <person name="Yuan Q."/>
            <person name="Ouyang S."/>
            <person name="Liu J."/>
            <person name="Jones K.M."/>
            <person name="Gansberger K."/>
            <person name="Moffat K."/>
            <person name="Hill J."/>
            <person name="Bera J."/>
            <person name="Fadrosh D."/>
            <person name="Jin S."/>
            <person name="Johri S."/>
            <person name="Kim M."/>
            <person name="Overton L."/>
            <person name="Reardon M."/>
            <person name="Tsitrin T."/>
            <person name="Vuong H."/>
            <person name="Weaver B."/>
            <person name="Ciecko A."/>
            <person name="Tallon L."/>
            <person name="Jackson J."/>
            <person name="Pai G."/>
            <person name="Aken S.V."/>
            <person name="Utterback T."/>
            <person name="Reidmuller S."/>
            <person name="Feldblyum T."/>
            <person name="Hsiao J."/>
            <person name="Zismann V."/>
            <person name="Iobst S."/>
            <person name="de Vazeille A.R."/>
            <person name="Buell C.R."/>
            <person name="Ying K."/>
            <person name="Li Y."/>
            <person name="Lu T."/>
            <person name="Huang Y."/>
            <person name="Zhao Q."/>
            <person name="Feng Q."/>
            <person name="Zhang L."/>
            <person name="Zhu J."/>
            <person name="Weng Q."/>
            <person name="Mu J."/>
            <person name="Lu Y."/>
            <person name="Fan D."/>
            <person name="Liu Y."/>
            <person name="Guan J."/>
            <person name="Zhang Y."/>
            <person name="Yu S."/>
            <person name="Liu X."/>
            <person name="Zhang Y."/>
            <person name="Hong G."/>
            <person name="Han B."/>
            <person name="Choisne N."/>
            <person name="Demange N."/>
            <person name="Orjeda G."/>
            <person name="Samain S."/>
            <person name="Cattolico L."/>
            <person name="Pelletier E."/>
            <person name="Couloux A."/>
            <person name="Segurens B."/>
            <person name="Wincker P."/>
            <person name="D'Hont A."/>
            <person name="Scarpelli C."/>
            <person name="Weissenbach J."/>
            <person name="Salanoubat M."/>
            <person name="Quetier F."/>
            <person name="Yu Y."/>
            <person name="Kim H.R."/>
            <person name="Rambo T."/>
            <person name="Currie J."/>
            <person name="Collura K."/>
            <person name="Luo M."/>
            <person name="Yang T."/>
            <person name="Ammiraju J.S.S."/>
            <person name="Engler F."/>
            <person name="Soderlund C."/>
            <person name="Wing R.A."/>
            <person name="Palmer L.E."/>
            <person name="de la Bastide M."/>
            <person name="Spiegel L."/>
            <person name="Nascimento L."/>
            <person name="Zutavern T."/>
            <person name="O'Shaughnessy A."/>
            <person name="Dike S."/>
            <person name="Dedhia N."/>
            <person name="Preston R."/>
            <person name="Balija V."/>
            <person name="McCombie W.R."/>
            <person name="Chow T."/>
            <person name="Chen H."/>
            <person name="Chung M."/>
            <person name="Chen C."/>
            <person name="Shaw J."/>
            <person name="Wu H."/>
            <person name="Hsiao K."/>
            <person name="Chao Y."/>
            <person name="Chu M."/>
            <person name="Cheng C."/>
            <person name="Hour A."/>
            <person name="Lee P."/>
            <person name="Lin S."/>
            <person name="Lin Y."/>
            <person name="Liou J."/>
            <person name="Liu S."/>
            <person name="Hsing Y."/>
            <person name="Raghuvanshi S."/>
            <person name="Mohanty A."/>
            <person name="Bharti A.K."/>
            <person name="Gaur A."/>
            <person name="Gupta V."/>
            <person name="Kumar D."/>
            <person name="Ravi V."/>
            <person name="Vij S."/>
            <person name="Kapur A."/>
            <person name="Khurana P."/>
            <person name="Khurana P."/>
            <person name="Khurana J.P."/>
            <person name="Tyagi A.K."/>
            <person name="Gaikwad K."/>
            <person name="Singh A."/>
            <person name="Dalal V."/>
            <person name="Srivastava S."/>
            <person name="Dixit A."/>
            <person name="Pal A.K."/>
            <person name="Ghazi I.A."/>
            <person name="Yadav M."/>
            <person name="Pandit A."/>
            <person name="Bhargava A."/>
            <person name="Sureshbabu K."/>
            <person name="Batra K."/>
            <person name="Sharma T.R."/>
            <person name="Mohapatra T."/>
            <person name="Singh N.K."/>
            <person name="Messing J."/>
            <person name="Nelson A.B."/>
            <person name="Fuks G."/>
            <person name="Kavchok S."/>
            <person name="Keizer G."/>
            <person name="Linton E."/>
            <person name="Llaca V."/>
            <person name="Song R."/>
            <person name="Tanyolac B."/>
            <person name="Young S."/>
            <person name="Ho-Il K."/>
            <person name="Hahn J.H."/>
            <person name="Sangsakoo G."/>
            <person name="Vanavichit A."/>
            <person name="de Mattos Luiz.A.T."/>
            <person name="Zimmer P.D."/>
            <person name="Malone G."/>
            <person name="Dellagostin O."/>
            <person name="de Oliveira A.C."/>
            <person name="Bevan M."/>
            <person name="Bancroft I."/>
            <person name="Minx P."/>
            <person name="Cordum H."/>
            <person name="Wilson R."/>
            <person name="Cheng Z."/>
            <person name="Jin W."/>
            <person name="Jiang J."/>
            <person name="Leong S.A."/>
            <person name="Iwama H."/>
            <person name="Gojobori T."/>
            <person name="Itoh T."/>
            <person name="Niimura Y."/>
            <person name="Fujii Y."/>
            <person name="Habara T."/>
            <person name="Sakai H."/>
            <person name="Sato Y."/>
            <person name="Wilson G."/>
            <person name="Kumar K."/>
            <person name="McCouch S."/>
            <person name="Juretic N."/>
            <person name="Hoen D."/>
            <person name="Wright S."/>
            <person name="Bruskiewich R."/>
            <person name="Bureau T."/>
            <person name="Miyao A."/>
            <person name="Hirochika H."/>
            <person name="Nishikawa T."/>
            <person name="Kadowaki K."/>
            <person name="Sugiura M."/>
            <person name="Burr B."/>
            <person name="Sasaki T."/>
        </authorList>
    </citation>
    <scope>NUCLEOTIDE SEQUENCE [LARGE SCALE GENOMIC DNA]</scope>
    <source>
        <strain evidence="4">cv. Nipponbare</strain>
    </source>
</reference>
<dbReference type="EMBL" id="AL731634">
    <property type="protein sequence ID" value="CAE05665.3"/>
    <property type="molecule type" value="Genomic_DNA"/>
</dbReference>
<name>Q7F8Z6_ORYSJ</name>
<dbReference type="AlphaFoldDB" id="Q7F8Z6"/>
<organism evidence="3 4">
    <name type="scientific">Oryza sativa subsp. japonica</name>
    <name type="common">Rice</name>
    <dbReference type="NCBI Taxonomy" id="39947"/>
    <lineage>
        <taxon>Eukaryota</taxon>
        <taxon>Viridiplantae</taxon>
        <taxon>Streptophyta</taxon>
        <taxon>Embryophyta</taxon>
        <taxon>Tracheophyta</taxon>
        <taxon>Spermatophyta</taxon>
        <taxon>Magnoliopsida</taxon>
        <taxon>Liliopsida</taxon>
        <taxon>Poales</taxon>
        <taxon>Poaceae</taxon>
        <taxon>BOP clade</taxon>
        <taxon>Oryzoideae</taxon>
        <taxon>Oryzeae</taxon>
        <taxon>Oryzinae</taxon>
        <taxon>Oryza</taxon>
        <taxon>Oryza sativa</taxon>
    </lineage>
</organism>
<gene>
    <name evidence="3" type="primary">OSJNBb0033P05.4</name>
</gene>
<evidence type="ECO:0000256" key="1">
    <source>
        <dbReference type="SAM" id="Coils"/>
    </source>
</evidence>